<name>A0AAW0XHM7_CHEQU</name>
<keyword evidence="2" id="KW-1185">Reference proteome</keyword>
<organism evidence="1 2">
    <name type="scientific">Cherax quadricarinatus</name>
    <name type="common">Australian red claw crayfish</name>
    <dbReference type="NCBI Taxonomy" id="27406"/>
    <lineage>
        <taxon>Eukaryota</taxon>
        <taxon>Metazoa</taxon>
        <taxon>Ecdysozoa</taxon>
        <taxon>Arthropoda</taxon>
        <taxon>Crustacea</taxon>
        <taxon>Multicrustacea</taxon>
        <taxon>Malacostraca</taxon>
        <taxon>Eumalacostraca</taxon>
        <taxon>Eucarida</taxon>
        <taxon>Decapoda</taxon>
        <taxon>Pleocyemata</taxon>
        <taxon>Astacidea</taxon>
        <taxon>Parastacoidea</taxon>
        <taxon>Parastacidae</taxon>
        <taxon>Cherax</taxon>
    </lineage>
</organism>
<dbReference type="EMBL" id="JARKIK010000038">
    <property type="protein sequence ID" value="KAK8738756.1"/>
    <property type="molecule type" value="Genomic_DNA"/>
</dbReference>
<dbReference type="AlphaFoldDB" id="A0AAW0XHM7"/>
<gene>
    <name evidence="1" type="ORF">OTU49_003659</name>
</gene>
<reference evidence="1 2" key="1">
    <citation type="journal article" date="2024" name="BMC Genomics">
        <title>Genome assembly of redclaw crayfish (Cherax quadricarinatus) provides insights into its immune adaptation and hypoxia tolerance.</title>
        <authorList>
            <person name="Liu Z."/>
            <person name="Zheng J."/>
            <person name="Li H."/>
            <person name="Fang K."/>
            <person name="Wang S."/>
            <person name="He J."/>
            <person name="Zhou D."/>
            <person name="Weng S."/>
            <person name="Chi M."/>
            <person name="Gu Z."/>
            <person name="He J."/>
            <person name="Li F."/>
            <person name="Wang M."/>
        </authorList>
    </citation>
    <scope>NUCLEOTIDE SEQUENCE [LARGE SCALE GENOMIC DNA]</scope>
    <source>
        <strain evidence="1">ZL_2023a</strain>
    </source>
</reference>
<sequence>MSYNGNTNLQWQTRFAMQYCVCSRTWLQAVNRRKWKWPKNMLNLLQLLLLLLLLLPQLLPLIGGSEQRSQECDSYAASYMYEQVFSLRVNKSFHDQIIQVTEIYYIVLKTFRKRLDIFTHKNFAVGEYYMFH</sequence>
<accession>A0AAW0XHM7</accession>
<protein>
    <submittedName>
        <fullName evidence="1">Uncharacterized protein</fullName>
    </submittedName>
</protein>
<dbReference type="Proteomes" id="UP001445076">
    <property type="component" value="Unassembled WGS sequence"/>
</dbReference>
<comment type="caution">
    <text evidence="1">The sequence shown here is derived from an EMBL/GenBank/DDBJ whole genome shotgun (WGS) entry which is preliminary data.</text>
</comment>
<proteinExistence type="predicted"/>
<evidence type="ECO:0000313" key="1">
    <source>
        <dbReference type="EMBL" id="KAK8738756.1"/>
    </source>
</evidence>
<evidence type="ECO:0000313" key="2">
    <source>
        <dbReference type="Proteomes" id="UP001445076"/>
    </source>
</evidence>